<organism evidence="5 6">
    <name type="scientific">Lysobacter arenosi</name>
    <dbReference type="NCBI Taxonomy" id="2795387"/>
    <lineage>
        <taxon>Bacteria</taxon>
        <taxon>Pseudomonadati</taxon>
        <taxon>Pseudomonadota</taxon>
        <taxon>Gammaproteobacteria</taxon>
        <taxon>Lysobacterales</taxon>
        <taxon>Lysobacteraceae</taxon>
        <taxon>Lysobacter</taxon>
    </lineage>
</organism>
<name>A0ABX7R770_9GAMM</name>
<dbReference type="Gene3D" id="2.60.130.10">
    <property type="entry name" value="Aromatic compound dioxygenase"/>
    <property type="match status" value="1"/>
</dbReference>
<evidence type="ECO:0000259" key="4">
    <source>
        <dbReference type="PROSITE" id="PS00083"/>
    </source>
</evidence>
<dbReference type="Proteomes" id="UP000663400">
    <property type="component" value="Chromosome"/>
</dbReference>
<dbReference type="CDD" id="cd03459">
    <property type="entry name" value="3_4-PCD"/>
    <property type="match status" value="1"/>
</dbReference>
<evidence type="ECO:0000256" key="1">
    <source>
        <dbReference type="ARBA" id="ARBA00007825"/>
    </source>
</evidence>
<reference evidence="5 6" key="1">
    <citation type="submission" date="2021-02" db="EMBL/GenBank/DDBJ databases">
        <title>Lysobacter arenosi sp. nov., isolated from soil of gangwondo yeongwol, south Korea.</title>
        <authorList>
            <person name="Kim K.R."/>
            <person name="Kim K.H."/>
            <person name="Jeon C.O."/>
        </authorList>
    </citation>
    <scope>NUCLEOTIDE SEQUENCE [LARGE SCALE GENOMIC DNA]</scope>
    <source>
        <strain evidence="5 6">R7</strain>
    </source>
</reference>
<evidence type="ECO:0000256" key="2">
    <source>
        <dbReference type="ARBA" id="ARBA00022964"/>
    </source>
</evidence>
<keyword evidence="3" id="KW-0560">Oxidoreductase</keyword>
<dbReference type="PROSITE" id="PS51318">
    <property type="entry name" value="TAT"/>
    <property type="match status" value="1"/>
</dbReference>
<dbReference type="PANTHER" id="PTHR33711:SF10">
    <property type="entry name" value="INTRADIOL RING-CLEAVAGE DIOXYGENASES DOMAIN-CONTAINING PROTEIN"/>
    <property type="match status" value="1"/>
</dbReference>
<sequence length="223" mass="24309">MRKVPKVPDSRRYLLGALAGFTLASRWGGALARTLLPATPAQTSGPFYPKLRPLDQDMDLTVVAGRPGRAKGQVIHVTGRVLDSNGKPVPGARIELWQANAGGRYDHPDDINPEPLDPNFQGFATQLTDAEGRYRFKTIKPGAYPMNPANPVNVRPPHIHLDVVAADQHLVTQMYFPGEKLNSQDRIFNAIKGSKDTVIARVIAPTPDIEPGASLLHFDIVLA</sequence>
<evidence type="ECO:0000256" key="3">
    <source>
        <dbReference type="ARBA" id="ARBA00023002"/>
    </source>
</evidence>
<comment type="similarity">
    <text evidence="1">Belongs to the intradiol ring-cleavage dioxygenase family.</text>
</comment>
<dbReference type="InterPro" id="IPR015889">
    <property type="entry name" value="Intradiol_dOase_core"/>
</dbReference>
<evidence type="ECO:0000313" key="6">
    <source>
        <dbReference type="Proteomes" id="UP000663400"/>
    </source>
</evidence>
<keyword evidence="6" id="KW-1185">Reference proteome</keyword>
<evidence type="ECO:0000313" key="5">
    <source>
        <dbReference type="EMBL" id="QSX73972.1"/>
    </source>
</evidence>
<dbReference type="InterPro" id="IPR006311">
    <property type="entry name" value="TAT_signal"/>
</dbReference>
<dbReference type="InterPro" id="IPR050770">
    <property type="entry name" value="Intradiol_RC_Dioxygenase"/>
</dbReference>
<dbReference type="Pfam" id="PF00775">
    <property type="entry name" value="Dioxygenase_C"/>
    <property type="match status" value="1"/>
</dbReference>
<dbReference type="InterPro" id="IPR000627">
    <property type="entry name" value="Intradiol_dOase_C"/>
</dbReference>
<dbReference type="SUPFAM" id="SSF49482">
    <property type="entry name" value="Aromatic compound dioxygenase"/>
    <property type="match status" value="1"/>
</dbReference>
<gene>
    <name evidence="5" type="ORF">HIV01_012160</name>
</gene>
<dbReference type="EMBL" id="CP071517">
    <property type="protein sequence ID" value="QSX73972.1"/>
    <property type="molecule type" value="Genomic_DNA"/>
</dbReference>
<feature type="domain" description="Intradiol ring-cleavage dioxygenases" evidence="4">
    <location>
        <begin position="77"/>
        <end position="105"/>
    </location>
</feature>
<dbReference type="RefSeq" id="WP_200607452.1">
    <property type="nucleotide sequence ID" value="NZ_CP071517.1"/>
</dbReference>
<proteinExistence type="inferred from homology"/>
<keyword evidence="2" id="KW-0223">Dioxygenase</keyword>
<dbReference type="PROSITE" id="PS00083">
    <property type="entry name" value="INTRADIOL_DIOXYGENAS"/>
    <property type="match status" value="1"/>
</dbReference>
<dbReference type="PANTHER" id="PTHR33711">
    <property type="entry name" value="DIOXYGENASE, PUTATIVE (AFU_ORTHOLOGUE AFUA_2G02910)-RELATED"/>
    <property type="match status" value="1"/>
</dbReference>
<dbReference type="InterPro" id="IPR039387">
    <property type="entry name" value="3_4-PCD"/>
</dbReference>
<protein>
    <submittedName>
        <fullName evidence="5">Protocatechuate 3,4-dioxygenase subunit beta</fullName>
    </submittedName>
</protein>
<accession>A0ABX7R770</accession>